<accession>A0A2V4XM41</accession>
<feature type="chain" id="PRO_5016058394" evidence="1">
    <location>
        <begin position="21"/>
        <end position="82"/>
    </location>
</feature>
<name>A0A2V4XM41_9FLAO</name>
<keyword evidence="1" id="KW-0732">Signal</keyword>
<protein>
    <submittedName>
        <fullName evidence="2">Uncharacterized protein</fullName>
    </submittedName>
</protein>
<dbReference type="OrthoDB" id="9813840at2"/>
<feature type="signal peptide" evidence="1">
    <location>
        <begin position="1"/>
        <end position="20"/>
    </location>
</feature>
<keyword evidence="3" id="KW-1185">Reference proteome</keyword>
<comment type="caution">
    <text evidence="2">The sequence shown here is derived from an EMBL/GenBank/DDBJ whole genome shotgun (WGS) entry which is preliminary data.</text>
</comment>
<dbReference type="EMBL" id="QJTD01000001">
    <property type="protein sequence ID" value="PYE83149.1"/>
    <property type="molecule type" value="Genomic_DNA"/>
</dbReference>
<dbReference type="AlphaFoldDB" id="A0A2V4XM41"/>
<reference evidence="2 3" key="1">
    <citation type="submission" date="2018-06" db="EMBL/GenBank/DDBJ databases">
        <title>Genomic Encyclopedia of Type Strains, Phase III (KMG-III): the genomes of soil and plant-associated and newly described type strains.</title>
        <authorList>
            <person name="Whitman W."/>
        </authorList>
    </citation>
    <scope>NUCLEOTIDE SEQUENCE [LARGE SCALE GENOMIC DNA]</scope>
    <source>
        <strain evidence="2 3">CECT 7945</strain>
    </source>
</reference>
<sequence length="82" mass="8956">MKKLYTTLILILTVSLGVQAQDFPTTFWSNHADISWYGPTETEYTLTTASQLAGVSQLVAQGYDFEGITIILGANIDLDGNL</sequence>
<gene>
    <name evidence="2" type="ORF">DFQ11_101580</name>
</gene>
<proteinExistence type="predicted"/>
<evidence type="ECO:0000313" key="2">
    <source>
        <dbReference type="EMBL" id="PYE83149.1"/>
    </source>
</evidence>
<evidence type="ECO:0000313" key="3">
    <source>
        <dbReference type="Proteomes" id="UP000248054"/>
    </source>
</evidence>
<evidence type="ECO:0000256" key="1">
    <source>
        <dbReference type="SAM" id="SignalP"/>
    </source>
</evidence>
<dbReference type="Proteomes" id="UP000248054">
    <property type="component" value="Unassembled WGS sequence"/>
</dbReference>
<organism evidence="2 3">
    <name type="scientific">Winogradskyella epiphytica</name>
    <dbReference type="NCBI Taxonomy" id="262005"/>
    <lineage>
        <taxon>Bacteria</taxon>
        <taxon>Pseudomonadati</taxon>
        <taxon>Bacteroidota</taxon>
        <taxon>Flavobacteriia</taxon>
        <taxon>Flavobacteriales</taxon>
        <taxon>Flavobacteriaceae</taxon>
        <taxon>Winogradskyella</taxon>
    </lineage>
</organism>
<dbReference type="RefSeq" id="WP_110474095.1">
    <property type="nucleotide sequence ID" value="NZ_BMWQ01000001.1"/>
</dbReference>